<gene>
    <name evidence="3" type="ORF">IAA69_08585</name>
</gene>
<feature type="domain" description="DUF2344" evidence="2">
    <location>
        <begin position="8"/>
        <end position="124"/>
    </location>
</feature>
<proteinExistence type="predicted"/>
<reference evidence="3" key="1">
    <citation type="submission" date="2020-10" db="EMBL/GenBank/DDBJ databases">
        <authorList>
            <person name="Gilroy R."/>
        </authorList>
    </citation>
    <scope>NUCLEOTIDE SEQUENCE</scope>
    <source>
        <strain evidence="3">ChiGjej1B1-2707</strain>
    </source>
</reference>
<feature type="compositionally biased region" description="Basic and acidic residues" evidence="1">
    <location>
        <begin position="173"/>
        <end position="192"/>
    </location>
</feature>
<comment type="caution">
    <text evidence="3">The sequence shown here is derived from an EMBL/GenBank/DDBJ whole genome shotgun (WGS) entry which is preliminary data.</text>
</comment>
<dbReference type="Proteomes" id="UP000824261">
    <property type="component" value="Unassembled WGS sequence"/>
</dbReference>
<feature type="region of interest" description="Disordered" evidence="1">
    <location>
        <begin position="166"/>
        <end position="206"/>
    </location>
</feature>
<dbReference type="NCBIfam" id="TIGR03936">
    <property type="entry name" value="sam_1_link_chp"/>
    <property type="match status" value="1"/>
</dbReference>
<evidence type="ECO:0000313" key="3">
    <source>
        <dbReference type="EMBL" id="HIR02298.1"/>
    </source>
</evidence>
<sequence length="246" mass="26405">MANPDLFRLRVVFSKGGRCAMLSHLEIARALERAVRRAGLPYAISQGFSPHMKIAFGAALPVGVGGTEEIFDVQLTRWVNPDDALVALKRASVEDLMVSACAYIGPRDAAASVAYPVSVYEAVFSQPLSSCELPESFTVVRKKKEKTLLLADYLVGAVELVDDSDEACASGEEGPKSECADGMRSEEDKGAESRSAAGEDSGRRVRFTLRSLPTGSLRPDLVVAELAKANPGVEVQTVTRVEQRAC</sequence>
<evidence type="ECO:0000256" key="1">
    <source>
        <dbReference type="SAM" id="MobiDB-lite"/>
    </source>
</evidence>
<dbReference type="AlphaFoldDB" id="A0A9D1D3W9"/>
<dbReference type="EMBL" id="DVGB01000106">
    <property type="protein sequence ID" value="HIR02298.1"/>
    <property type="molecule type" value="Genomic_DNA"/>
</dbReference>
<evidence type="ECO:0000313" key="4">
    <source>
        <dbReference type="Proteomes" id="UP000824261"/>
    </source>
</evidence>
<dbReference type="Pfam" id="PF10105">
    <property type="entry name" value="DUF2344"/>
    <property type="match status" value="1"/>
</dbReference>
<reference evidence="3" key="2">
    <citation type="journal article" date="2021" name="PeerJ">
        <title>Extensive microbial diversity within the chicken gut microbiome revealed by metagenomics and culture.</title>
        <authorList>
            <person name="Gilroy R."/>
            <person name="Ravi A."/>
            <person name="Getino M."/>
            <person name="Pursley I."/>
            <person name="Horton D.L."/>
            <person name="Alikhan N.F."/>
            <person name="Baker D."/>
            <person name="Gharbi K."/>
            <person name="Hall N."/>
            <person name="Watson M."/>
            <person name="Adriaenssens E.M."/>
            <person name="Foster-Nyarko E."/>
            <person name="Jarju S."/>
            <person name="Secka A."/>
            <person name="Antonio M."/>
            <person name="Oren A."/>
            <person name="Chaudhuri R.R."/>
            <person name="La Ragione R."/>
            <person name="Hildebrand F."/>
            <person name="Pallen M.J."/>
        </authorList>
    </citation>
    <scope>NUCLEOTIDE SEQUENCE</scope>
    <source>
        <strain evidence="3">ChiGjej1B1-2707</strain>
    </source>
</reference>
<protein>
    <submittedName>
        <fullName evidence="3">DUF2344 domain-containing protein</fullName>
    </submittedName>
</protein>
<name>A0A9D1D3W9_9ACTN</name>
<organism evidence="3 4">
    <name type="scientific">Candidatus Aveggerthella stercoripullorum</name>
    <dbReference type="NCBI Taxonomy" id="2840688"/>
    <lineage>
        <taxon>Bacteria</taxon>
        <taxon>Bacillati</taxon>
        <taxon>Actinomycetota</taxon>
        <taxon>Coriobacteriia</taxon>
        <taxon>Eggerthellales</taxon>
        <taxon>Eggerthellaceae</taxon>
        <taxon>Eggerthellaceae incertae sedis</taxon>
        <taxon>Candidatus Aveggerthella</taxon>
    </lineage>
</organism>
<accession>A0A9D1D3W9</accession>
<dbReference type="InterPro" id="IPR018768">
    <property type="entry name" value="DUF2344"/>
</dbReference>
<evidence type="ECO:0000259" key="2">
    <source>
        <dbReference type="Pfam" id="PF10105"/>
    </source>
</evidence>